<evidence type="ECO:0000256" key="1">
    <source>
        <dbReference type="ARBA" id="ARBA00005578"/>
    </source>
</evidence>
<dbReference type="InParanoid" id="F1Z4U2"/>
<dbReference type="Pfam" id="PF01722">
    <property type="entry name" value="BolA"/>
    <property type="match status" value="1"/>
</dbReference>
<dbReference type="EMBL" id="AEWJ01000022">
    <property type="protein sequence ID" value="EGD60372.1"/>
    <property type="molecule type" value="Genomic_DNA"/>
</dbReference>
<name>F1Z4U2_9SPHN</name>
<dbReference type="eggNOG" id="COG0271">
    <property type="taxonomic scope" value="Bacteria"/>
</dbReference>
<keyword evidence="4" id="KW-1185">Reference proteome</keyword>
<comment type="similarity">
    <text evidence="1 2">Belongs to the BolA/IbaG family.</text>
</comment>
<accession>F1Z4U2</accession>
<dbReference type="PANTHER" id="PTHR46229:SF2">
    <property type="entry name" value="BOLA-LIKE PROTEIN 1"/>
    <property type="match status" value="1"/>
</dbReference>
<dbReference type="Gene3D" id="3.30.300.90">
    <property type="entry name" value="BolA-like"/>
    <property type="match status" value="1"/>
</dbReference>
<dbReference type="HOGENOM" id="CLU_109462_4_2_5"/>
<comment type="caution">
    <text evidence="3">The sequence shown here is derived from an EMBL/GenBank/DDBJ whole genome shotgun (WGS) entry which is preliminary data.</text>
</comment>
<dbReference type="InterPro" id="IPR002634">
    <property type="entry name" value="BolA"/>
</dbReference>
<reference evidence="3 4" key="1">
    <citation type="journal article" date="2012" name="J. Bacteriol.">
        <title>Draft Genome Sequence of Novosphingobium nitrogenifigens Y88T.</title>
        <authorList>
            <person name="Strabala T.J."/>
            <person name="Macdonald L."/>
            <person name="Liu V."/>
            <person name="Smit A.M."/>
        </authorList>
    </citation>
    <scope>NUCLEOTIDE SEQUENCE [LARGE SCALE GENOMIC DNA]</scope>
    <source>
        <strain evidence="3 4">DSM 19370</strain>
    </source>
</reference>
<gene>
    <name evidence="3" type="ORF">Y88_0020</name>
</gene>
<proteinExistence type="inferred from homology"/>
<dbReference type="InterPro" id="IPR036065">
    <property type="entry name" value="BolA-like_sf"/>
</dbReference>
<protein>
    <recommendedName>
        <fullName evidence="5">BolA-like protein</fullName>
    </recommendedName>
</protein>
<dbReference type="PIRSF" id="PIRSF003113">
    <property type="entry name" value="BolA"/>
    <property type="match status" value="1"/>
</dbReference>
<dbReference type="AlphaFoldDB" id="F1Z4U2"/>
<dbReference type="Proteomes" id="UP000004728">
    <property type="component" value="Unassembled WGS sequence"/>
</dbReference>
<sequence>MPMDAAAIADRIRAALPDAQVMMIDMAGDGDHWAARVTSAAFAGKSRIAQHKLVYAAIGPDMGGALHALALQTFVPEGKETSRGDV</sequence>
<evidence type="ECO:0000256" key="2">
    <source>
        <dbReference type="RuleBase" id="RU003860"/>
    </source>
</evidence>
<evidence type="ECO:0008006" key="5">
    <source>
        <dbReference type="Google" id="ProtNLM"/>
    </source>
</evidence>
<dbReference type="PANTHER" id="PTHR46229">
    <property type="entry name" value="BOLA TRANSCRIPTION REGULATOR"/>
    <property type="match status" value="1"/>
</dbReference>
<dbReference type="InterPro" id="IPR050961">
    <property type="entry name" value="BolA/IbaG_stress_morph_reg"/>
</dbReference>
<evidence type="ECO:0000313" key="4">
    <source>
        <dbReference type="Proteomes" id="UP000004728"/>
    </source>
</evidence>
<dbReference type="OrthoDB" id="9796738at2"/>
<dbReference type="RefSeq" id="WP_008065022.1">
    <property type="nucleotide sequence ID" value="NZ_AQWK01000016.1"/>
</dbReference>
<evidence type="ECO:0000313" key="3">
    <source>
        <dbReference type="EMBL" id="EGD60372.1"/>
    </source>
</evidence>
<organism evidence="3 4">
    <name type="scientific">Novosphingobium nitrogenifigens DSM 19370</name>
    <dbReference type="NCBI Taxonomy" id="983920"/>
    <lineage>
        <taxon>Bacteria</taxon>
        <taxon>Pseudomonadati</taxon>
        <taxon>Pseudomonadota</taxon>
        <taxon>Alphaproteobacteria</taxon>
        <taxon>Sphingomonadales</taxon>
        <taxon>Sphingomonadaceae</taxon>
        <taxon>Novosphingobium</taxon>
    </lineage>
</organism>
<dbReference type="STRING" id="983920.Y88_0020"/>
<dbReference type="SUPFAM" id="SSF82657">
    <property type="entry name" value="BolA-like"/>
    <property type="match status" value="1"/>
</dbReference>